<feature type="compositionally biased region" description="Low complexity" evidence="1">
    <location>
        <begin position="25"/>
        <end position="44"/>
    </location>
</feature>
<keyword evidence="3" id="KW-1185">Reference proteome</keyword>
<reference evidence="2 3" key="1">
    <citation type="submission" date="2023-11" db="EMBL/GenBank/DDBJ databases">
        <authorList>
            <person name="Okamura Y."/>
        </authorList>
    </citation>
    <scope>NUCLEOTIDE SEQUENCE [LARGE SCALE GENOMIC DNA]</scope>
</reference>
<protein>
    <submittedName>
        <fullName evidence="2">Uncharacterized protein</fullName>
    </submittedName>
</protein>
<sequence>MVSNGNFYVPKKAVKRSRNKFTGKSKSAPSMSSRSISRTQNSTSSVASETFLESSFTTNDTLSMISTPWTTESWESQTVSSGDTCTLTSSSSSGLIYLSSLSFDPKTSSSYGPVSIDFVSTSRNTLTLFHSSTIPRGSVLIPPLEKLSSSSATLSSWTIESFSSDGRLNFNSKFMKDWNFSPLSVFSGTDIYPSTLQSKTFASTPTMLSDSFDMIIKEQNDIMVTN</sequence>
<dbReference type="Proteomes" id="UP001497472">
    <property type="component" value="Unassembled WGS sequence"/>
</dbReference>
<accession>A0AAV1JEX8</accession>
<evidence type="ECO:0000313" key="2">
    <source>
        <dbReference type="EMBL" id="CAK1547489.1"/>
    </source>
</evidence>
<evidence type="ECO:0000313" key="3">
    <source>
        <dbReference type="Proteomes" id="UP001497472"/>
    </source>
</evidence>
<dbReference type="AlphaFoldDB" id="A0AAV1JEX8"/>
<organism evidence="2 3">
    <name type="scientific">Leptosia nina</name>
    <dbReference type="NCBI Taxonomy" id="320188"/>
    <lineage>
        <taxon>Eukaryota</taxon>
        <taxon>Metazoa</taxon>
        <taxon>Ecdysozoa</taxon>
        <taxon>Arthropoda</taxon>
        <taxon>Hexapoda</taxon>
        <taxon>Insecta</taxon>
        <taxon>Pterygota</taxon>
        <taxon>Neoptera</taxon>
        <taxon>Endopterygota</taxon>
        <taxon>Lepidoptera</taxon>
        <taxon>Glossata</taxon>
        <taxon>Ditrysia</taxon>
        <taxon>Papilionoidea</taxon>
        <taxon>Pieridae</taxon>
        <taxon>Pierinae</taxon>
        <taxon>Leptosia</taxon>
    </lineage>
</organism>
<gene>
    <name evidence="2" type="ORF">LNINA_LOCUS6965</name>
</gene>
<name>A0AAV1JEX8_9NEOP</name>
<proteinExistence type="predicted"/>
<dbReference type="EMBL" id="CAVLEF010000009">
    <property type="protein sequence ID" value="CAK1547489.1"/>
    <property type="molecule type" value="Genomic_DNA"/>
</dbReference>
<comment type="caution">
    <text evidence="2">The sequence shown here is derived from an EMBL/GenBank/DDBJ whole genome shotgun (WGS) entry which is preliminary data.</text>
</comment>
<evidence type="ECO:0000256" key="1">
    <source>
        <dbReference type="SAM" id="MobiDB-lite"/>
    </source>
</evidence>
<feature type="region of interest" description="Disordered" evidence="1">
    <location>
        <begin position="18"/>
        <end position="44"/>
    </location>
</feature>